<protein>
    <submittedName>
        <fullName evidence="1">Envelope glycoprotein</fullName>
    </submittedName>
</protein>
<proteinExistence type="predicted"/>
<dbReference type="SUPFAM" id="SSF56502">
    <property type="entry name" value="gp120 core"/>
    <property type="match status" value="1"/>
</dbReference>
<organismHost>
    <name type="scientific">Homo sapiens</name>
    <name type="common">Human</name>
    <dbReference type="NCBI Taxonomy" id="9606"/>
</organismHost>
<accession>Q3LX66</accession>
<organism evidence="1">
    <name type="scientific">Human immunodeficiency virus type 1</name>
    <name type="common">HIV-1</name>
    <dbReference type="NCBI Taxonomy" id="11676"/>
    <lineage>
        <taxon>Viruses</taxon>
        <taxon>Riboviria</taxon>
        <taxon>Pararnavirae</taxon>
        <taxon>Artverviricota</taxon>
        <taxon>Revtraviricetes</taxon>
        <taxon>Ortervirales</taxon>
        <taxon>Retroviridae</taxon>
        <taxon>Orthoretrovirinae</taxon>
        <taxon>Lentivirus</taxon>
        <taxon>Lentivirus humimdef1</taxon>
    </lineage>
</organism>
<dbReference type="EMBL" id="DQ155177">
    <property type="protein sequence ID" value="ABA08266.1"/>
    <property type="molecule type" value="Genomic_DNA"/>
</dbReference>
<feature type="non-terminal residue" evidence="1">
    <location>
        <position position="1"/>
    </location>
</feature>
<dbReference type="InterPro" id="IPR036377">
    <property type="entry name" value="Gp120_core_sf"/>
</dbReference>
<sequence>FGINQFSTQLLYGSLTDEIIISSENLTNNAKTIIVHLNDSVHINCTETQQSYKRRYRDRTRTNILCKQEPSLEVYDKHIVILVGGKVGMNFKEGRKSKLKEHFQYNHYHLAPASGRGLSKLHPSLNWWEENFSIGNTSAPG</sequence>
<evidence type="ECO:0000313" key="1">
    <source>
        <dbReference type="EMBL" id="ABA08266.1"/>
    </source>
</evidence>
<dbReference type="Gene3D" id="2.170.40.20">
    <property type="entry name" value="Human immunodeficiency virus 1, Gp160, envelope glycoprotein"/>
    <property type="match status" value="1"/>
</dbReference>
<name>Q3LX66_HV1</name>
<dbReference type="GO" id="GO:0019031">
    <property type="term" value="C:viral envelope"/>
    <property type="evidence" value="ECO:0007669"/>
    <property type="project" value="UniProtKB-KW"/>
</dbReference>
<reference evidence="1" key="1">
    <citation type="journal article" date="2008" name="AIDS Res. Hum. Retroviruses">
        <title>HIV type 1 genetic diversity in Moyale, Mandera, and Turkana based on env-C2-V3 sequences.</title>
        <authorList>
            <person name="Khamadi S.A."/>
            <person name="Lihana R.W."/>
            <person name="Mwaniki D.L."/>
            <person name="Kinyua J."/>
            <person name="Lagat N."/>
            <person name="Carter J.Y."/>
            <person name="Ichimura H."/>
            <person name="Oishi I."/>
            <person name="Okoth F.A."/>
            <person name="Ochieng W."/>
        </authorList>
    </citation>
    <scope>NUCLEOTIDE SEQUENCE</scope>
    <source>
        <strain evidence="1">MYDH047</strain>
    </source>
</reference>
<gene>
    <name evidence="1" type="primary">env</name>
</gene>
<keyword evidence="1" id="KW-0261">Viral envelope protein</keyword>
<feature type="non-terminal residue" evidence="1">
    <location>
        <position position="141"/>
    </location>
</feature>
<keyword evidence="1" id="KW-0946">Virion</keyword>